<evidence type="ECO:0008006" key="3">
    <source>
        <dbReference type="Google" id="ProtNLM"/>
    </source>
</evidence>
<dbReference type="EMBL" id="FCOE02000001">
    <property type="protein sequence ID" value="SAK41809.1"/>
    <property type="molecule type" value="Genomic_DNA"/>
</dbReference>
<keyword evidence="2" id="KW-1185">Reference proteome</keyword>
<accession>A0A157Z8U8</accession>
<gene>
    <name evidence="1" type="ORF">AWB80_00441</name>
</gene>
<dbReference type="OrthoDB" id="1153097at2"/>
<dbReference type="Proteomes" id="UP000054911">
    <property type="component" value="Unassembled WGS sequence"/>
</dbReference>
<protein>
    <recommendedName>
        <fullName evidence="3">Hydroxymethyltransferase</fullName>
    </recommendedName>
</protein>
<reference evidence="1" key="1">
    <citation type="submission" date="2016-01" db="EMBL/GenBank/DDBJ databases">
        <authorList>
            <person name="Peeters C."/>
        </authorList>
    </citation>
    <scope>NUCLEOTIDE SEQUENCE [LARGE SCALE GENOMIC DNA]</scope>
    <source>
        <strain evidence="1">LMG 29323</strain>
    </source>
</reference>
<sequence>MKILYDATVQSGATEWYGNIIVKNLRYEDGTSVKFTKFLSMNFKSPASVDSTFISVQFTQWVIDPAATIVTNTQLDGGTFSVTATLPLISGITSYALASGDAISIGVNGDLTKNTDTWLNSFIFAADAAPAITGTALVACGPSPDPALDTVTPQIVFTLGSTSTPLNLQYGQSASIDLEQGAYTITGKPLSNAEQTVVADLLIQPGQANIATGQTTNVTVSFQPVQRFAALDIAIGDLSDLSTETLDVTVSNAATGATLAQFQSGVSKTTQLRRLPVGVTAQVSIKPIALNNVNFTFVVPPVALENALKTVSITDSNVTQTPVDTQGFVALPVSLTADQTVDRQITVRLTGSTNYSQSFDVQTQQTAFSTPVKPGAYTVVTGNFLDNGTVYAVTAPAQITVSASGTNSLAVSVTRSANLNVRGFPPYLGFGGCADLTPNDKADFVAARATSVFSYAGNDGAGDASVILDDDPKTREIIQLARDTETALGNVQPVLPVMVSYTCNLSGGDADHVLQDATAHTNSFANYILALDIATQALDRAHPVPAGFIVNPDFLGECQQMKLGPSYAMPVVKPLKDALAARKVKATVPSTITDTLAGYVAAVNWLTRTVAPSVTFGWQVNLWGLGDSEWIYRDDDPAAMASQMASYVNSLGAYGGPNVPDFLAVDRYEADDFTQRAYVNGYCYWTREWGRYFDFCEQLSLALKMPVMPWQIPASRTPNTSDSVPTSFDSQHWGTGGSCIMGDAAIGSDYNNVNANILALVFPNETQYMGNTAKDMFIRSEPFDVSLPMYTDFALRGIFAVLLGGGSTTGIVSSVGNPEAWTRNKLNDYMNAPIRFDQ</sequence>
<proteinExistence type="predicted"/>
<name>A0A157Z8U8_9BURK</name>
<evidence type="ECO:0000313" key="2">
    <source>
        <dbReference type="Proteomes" id="UP000054911"/>
    </source>
</evidence>
<organism evidence="1 2">
    <name type="scientific">Caballeronia pedi</name>
    <dbReference type="NCBI Taxonomy" id="1777141"/>
    <lineage>
        <taxon>Bacteria</taxon>
        <taxon>Pseudomonadati</taxon>
        <taxon>Pseudomonadota</taxon>
        <taxon>Betaproteobacteria</taxon>
        <taxon>Burkholderiales</taxon>
        <taxon>Burkholderiaceae</taxon>
        <taxon>Caballeronia</taxon>
    </lineage>
</organism>
<evidence type="ECO:0000313" key="1">
    <source>
        <dbReference type="EMBL" id="SAK41809.1"/>
    </source>
</evidence>
<dbReference type="AlphaFoldDB" id="A0A157Z8U8"/>
<dbReference type="STRING" id="1777141.AWB80_00441"/>
<comment type="caution">
    <text evidence="1">The sequence shown here is derived from an EMBL/GenBank/DDBJ whole genome shotgun (WGS) entry which is preliminary data.</text>
</comment>